<gene>
    <name evidence="1" type="ORF">GTQ34_13225</name>
</gene>
<protein>
    <submittedName>
        <fullName evidence="1">Uncharacterized protein</fullName>
    </submittedName>
</protein>
<dbReference type="AlphaFoldDB" id="A0A964TDF7"/>
<evidence type="ECO:0000313" key="1">
    <source>
        <dbReference type="EMBL" id="NAY92878.1"/>
    </source>
</evidence>
<dbReference type="RefSeq" id="WP_166524299.1">
    <property type="nucleotide sequence ID" value="NZ_JAAABI010000005.1"/>
</dbReference>
<dbReference type="EMBL" id="JAAABI010000005">
    <property type="protein sequence ID" value="NAY92878.1"/>
    <property type="molecule type" value="Genomic_DNA"/>
</dbReference>
<accession>A0A964TDF7</accession>
<organism evidence="1 2">
    <name type="scientific">Flagellimonas ochracea</name>
    <dbReference type="NCBI Taxonomy" id="2696472"/>
    <lineage>
        <taxon>Bacteria</taxon>
        <taxon>Pseudomonadati</taxon>
        <taxon>Bacteroidota</taxon>
        <taxon>Flavobacteriia</taxon>
        <taxon>Flavobacteriales</taxon>
        <taxon>Flavobacteriaceae</taxon>
        <taxon>Flagellimonas</taxon>
    </lineage>
</organism>
<evidence type="ECO:0000313" key="2">
    <source>
        <dbReference type="Proteomes" id="UP000667650"/>
    </source>
</evidence>
<dbReference type="Proteomes" id="UP000667650">
    <property type="component" value="Unassembled WGS sequence"/>
</dbReference>
<comment type="caution">
    <text evidence="1">The sequence shown here is derived from an EMBL/GenBank/DDBJ whole genome shotgun (WGS) entry which is preliminary data.</text>
</comment>
<keyword evidence="2" id="KW-1185">Reference proteome</keyword>
<reference evidence="1" key="1">
    <citation type="submission" date="2020-01" db="EMBL/GenBank/DDBJ databases">
        <title>Muricauda ochracea sp. nov., isolated from a tidal flat of Garorim bay in Korea.</title>
        <authorList>
            <person name="Kim D."/>
            <person name="Yoo Y."/>
            <person name="Kim J.-J."/>
        </authorList>
    </citation>
    <scope>NUCLEOTIDE SEQUENCE</scope>
    <source>
        <strain evidence="1">JGD-17</strain>
    </source>
</reference>
<sequence>MKTHVLINGRCTLLRKLFSTRLSTINSNILVTLNLERIDFFTKECSVFIYNVTSIKIRVSKFWKRISWAGYGWVALIVNECTET</sequence>
<proteinExistence type="predicted"/>
<name>A0A964TDF7_9FLAO</name>